<dbReference type="EMBL" id="CAJNDS010000158">
    <property type="protein sequence ID" value="CAE6971815.1"/>
    <property type="molecule type" value="Genomic_DNA"/>
</dbReference>
<sequence length="689" mass="76757">MGDCSTSRVSLGDGLRVDIGAEVDALLPIALEEREVAKQVSAKYPLGTKISVQIEDVSEDPARRFPVIASFSKTPAIRATLKIEQARTALRPHDGAFESSRGAGQVQLDVLDDWQPEGKLPVHKELEALPARPPPEVVRSLGRNGQLQEVEVPEAMRGPAAKKDVSASARKAWASFAEEQVVELRSELRCRDRLASDLLVVEADLLQGRLPSIPIELLGLTVLADGKSCLLPRPEGDCLKFQSLTFDAAQNLHNWTEDCREGWAAKAAEPSTKQQLAQYFACADAWHARMVQAAEAVEIQKLGWGREDEDDGDLAAEMDRMIANTAELQDQESMEAVYLLKDMDESKLADLEGVVIPEHSHLEVDFGATEPTCLAHALLNLIAAVDLPDFDIVLNHGDLPLLRKEHGKPPFYGPMDKEARTPAPLFSICASEDFWDILFPNVCRPALVNMSGMSAIPWETKKPAAFWRGTDRGAVNWAVELQDMYRGSPRKRFLDSWSEDPNFDLAFLEDDLLNATVVNTDPSFVPLDKWPRWRYLLDLPGNGYSGSLKQKLTTTSAVLMLQNVNVAGAKPVYEHYHGGLQDGIHLLVVSMHNAGQKVLWAQQHDSVMKDMVGNANRYMEDVQRLTQCYLWFLIKRFASLLRYKPHRDQTTAFSSRASVRTMKVHRRPLRKEAAAFKQDCNLLLAESQA</sequence>
<dbReference type="OrthoDB" id="541052at2759"/>
<keyword evidence="2" id="KW-0808">Transferase</keyword>
<dbReference type="InterPro" id="IPR003029">
    <property type="entry name" value="S1_domain"/>
</dbReference>
<gene>
    <name evidence="4" type="primary">POGLUT2</name>
    <name evidence="4" type="ORF">SNAT2548_LOCUS2657</name>
</gene>
<evidence type="ECO:0000256" key="1">
    <source>
        <dbReference type="ARBA" id="ARBA00010118"/>
    </source>
</evidence>
<comment type="similarity">
    <text evidence="1">Belongs to the glycosyltransferase 90 family.</text>
</comment>
<dbReference type="Pfam" id="PF05686">
    <property type="entry name" value="Glyco_transf_90"/>
    <property type="match status" value="1"/>
</dbReference>
<evidence type="ECO:0000313" key="5">
    <source>
        <dbReference type="Proteomes" id="UP000604046"/>
    </source>
</evidence>
<dbReference type="InterPro" id="IPR006598">
    <property type="entry name" value="CAP10"/>
</dbReference>
<dbReference type="GO" id="GO:0003676">
    <property type="term" value="F:nucleic acid binding"/>
    <property type="evidence" value="ECO:0007669"/>
    <property type="project" value="InterPro"/>
</dbReference>
<accession>A0A812I3N7</accession>
<evidence type="ECO:0000256" key="2">
    <source>
        <dbReference type="ARBA" id="ARBA00022679"/>
    </source>
</evidence>
<evidence type="ECO:0000313" key="4">
    <source>
        <dbReference type="EMBL" id="CAE6971815.1"/>
    </source>
</evidence>
<protein>
    <submittedName>
        <fullName evidence="4">POGLUT2 protein</fullName>
    </submittedName>
</protein>
<dbReference type="InterPro" id="IPR051091">
    <property type="entry name" value="O-Glucosyltr/Glycosyltrsf_90"/>
</dbReference>
<proteinExistence type="inferred from homology"/>
<dbReference type="AlphaFoldDB" id="A0A812I3N7"/>
<dbReference type="PANTHER" id="PTHR12203:SF35">
    <property type="entry name" value="PROTEIN O-GLUCOSYLTRANSFERASE 1"/>
    <property type="match status" value="1"/>
</dbReference>
<dbReference type="SMART" id="SM00672">
    <property type="entry name" value="CAP10"/>
    <property type="match status" value="1"/>
</dbReference>
<reference evidence="4" key="1">
    <citation type="submission" date="2021-02" db="EMBL/GenBank/DDBJ databases">
        <authorList>
            <person name="Dougan E. K."/>
            <person name="Rhodes N."/>
            <person name="Thang M."/>
            <person name="Chan C."/>
        </authorList>
    </citation>
    <scope>NUCLEOTIDE SEQUENCE</scope>
</reference>
<dbReference type="GO" id="GO:0016740">
    <property type="term" value="F:transferase activity"/>
    <property type="evidence" value="ECO:0007669"/>
    <property type="project" value="UniProtKB-KW"/>
</dbReference>
<dbReference type="PANTHER" id="PTHR12203">
    <property type="entry name" value="KDEL LYS-ASP-GLU-LEU CONTAINING - RELATED"/>
    <property type="match status" value="1"/>
</dbReference>
<comment type="caution">
    <text evidence="4">The sequence shown here is derived from an EMBL/GenBank/DDBJ whole genome shotgun (WGS) entry which is preliminary data.</text>
</comment>
<evidence type="ECO:0000259" key="3">
    <source>
        <dbReference type="PROSITE" id="PS50126"/>
    </source>
</evidence>
<dbReference type="PROSITE" id="PS50126">
    <property type="entry name" value="S1"/>
    <property type="match status" value="1"/>
</dbReference>
<dbReference type="Proteomes" id="UP000604046">
    <property type="component" value="Unassembled WGS sequence"/>
</dbReference>
<name>A0A812I3N7_9DINO</name>
<keyword evidence="5" id="KW-1185">Reference proteome</keyword>
<organism evidence="4 5">
    <name type="scientific">Symbiodinium natans</name>
    <dbReference type="NCBI Taxonomy" id="878477"/>
    <lineage>
        <taxon>Eukaryota</taxon>
        <taxon>Sar</taxon>
        <taxon>Alveolata</taxon>
        <taxon>Dinophyceae</taxon>
        <taxon>Suessiales</taxon>
        <taxon>Symbiodiniaceae</taxon>
        <taxon>Symbiodinium</taxon>
    </lineage>
</organism>
<feature type="domain" description="S1 motif" evidence="3">
    <location>
        <begin position="1"/>
        <end position="72"/>
    </location>
</feature>